<accession>A0A6B2KSJ9</accession>
<dbReference type="NCBIfam" id="TIGR04414">
    <property type="entry name" value="hepto_Aah_TibC"/>
    <property type="match status" value="1"/>
</dbReference>
<dbReference type="InterPro" id="IPR049327">
    <property type="entry name" value="TibC/BAHTCr-like_N"/>
</dbReference>
<dbReference type="Gene3D" id="3.40.50.2000">
    <property type="entry name" value="Glycogen Phosphorylase B"/>
    <property type="match status" value="1"/>
</dbReference>
<comment type="caution">
    <text evidence="2">The sequence shown here is derived from an EMBL/GenBank/DDBJ whole genome shotgun (WGS) entry which is preliminary data.</text>
</comment>
<dbReference type="Proteomes" id="UP000482578">
    <property type="component" value="Unassembled WGS sequence"/>
</dbReference>
<dbReference type="GO" id="GO:0016757">
    <property type="term" value="F:glycosyltransferase activity"/>
    <property type="evidence" value="ECO:0007669"/>
    <property type="project" value="InterPro"/>
</dbReference>
<feature type="domain" description="Autotransproter heptosyltransferase TibC/BAHTCr-like N-terminal" evidence="1">
    <location>
        <begin position="25"/>
        <end position="86"/>
    </location>
</feature>
<dbReference type="AlphaFoldDB" id="A0A6B2KSJ9"/>
<evidence type="ECO:0000313" key="2">
    <source>
        <dbReference type="EMBL" id="NDV13050.1"/>
    </source>
</evidence>
<dbReference type="EMBL" id="JAAGAA010000007">
    <property type="protein sequence ID" value="NDV13050.1"/>
    <property type="molecule type" value="Genomic_DNA"/>
</dbReference>
<dbReference type="Pfam" id="PF21129">
    <property type="entry name" value="TibC_1st"/>
    <property type="match status" value="1"/>
</dbReference>
<reference evidence="2 3" key="1">
    <citation type="submission" date="2020-02" db="EMBL/GenBank/DDBJ databases">
        <authorList>
            <person name="Yang Z."/>
        </authorList>
    </citation>
    <scope>NUCLEOTIDE SEQUENCE [LARGE SCALE GENOMIC DNA]</scope>
    <source>
        <strain evidence="2 3">HX-7-9</strain>
    </source>
</reference>
<dbReference type="Pfam" id="PF01075">
    <property type="entry name" value="Glyco_transf_9"/>
    <property type="match status" value="1"/>
</dbReference>
<proteinExistence type="predicted"/>
<organism evidence="2 3">
    <name type="scientific">Crenobacter caeni</name>
    <dbReference type="NCBI Taxonomy" id="2705474"/>
    <lineage>
        <taxon>Bacteria</taxon>
        <taxon>Pseudomonadati</taxon>
        <taxon>Pseudomonadota</taxon>
        <taxon>Betaproteobacteria</taxon>
        <taxon>Neisseriales</taxon>
        <taxon>Neisseriaceae</taxon>
        <taxon>Crenobacter</taxon>
    </lineage>
</organism>
<dbReference type="SUPFAM" id="SSF53756">
    <property type="entry name" value="UDP-Glycosyltransferase/glycogen phosphorylase"/>
    <property type="match status" value="1"/>
</dbReference>
<dbReference type="InterPro" id="IPR030929">
    <property type="entry name" value="Aah/TibC-like"/>
</dbReference>
<protein>
    <submittedName>
        <fullName evidence="2">Autotransporter strand-loop-strand O-heptosyltransferase</fullName>
    </submittedName>
</protein>
<dbReference type="InterPro" id="IPR002201">
    <property type="entry name" value="Glyco_trans_9"/>
</dbReference>
<evidence type="ECO:0000313" key="3">
    <source>
        <dbReference type="Proteomes" id="UP000482578"/>
    </source>
</evidence>
<evidence type="ECO:0000259" key="1">
    <source>
        <dbReference type="Pfam" id="PF21129"/>
    </source>
</evidence>
<name>A0A6B2KSJ9_9NEIS</name>
<gene>
    <name evidence="2" type="ORF">GZH52_09585</name>
</gene>
<dbReference type="RefSeq" id="WP_163316250.1">
    <property type="nucleotide sequence ID" value="NZ_JAAGAA010000007.1"/>
</dbReference>
<keyword evidence="3" id="KW-1185">Reference proteome</keyword>
<keyword evidence="2" id="KW-0808">Transferase</keyword>
<sequence>MAAIQQGSGVACGLIDPAPAPVCAGPCGLRYDFNLGARLSLPPGNWRVRLSDVATHNTLFETTLEGGFVSSGKKYYVPFRVEAWLNGEPVFDHTLSLCGREVLVQCPVGTLGDVLAWFPYADRFARQHGCRLTCSMSPVLIPLFAERYPEIRFLAPDEVDPAEFYATYYLGLFFDDDESAWQPADFRLVGLARTAGYILGVDPSDTPACIDCPPGRPIAEPYACIAVQSTTQCKYWNNPQGWLSVVRALKARGLRVLCIDQKPCHGHGLTWTQLPNGAEDFTGEVPLAERARQLMHAELFVGLSSGLSWLAWSVGTPVVMISGFTHPTNEFFTPYRVFNPHACNSCWNDPRHRFDHADFFWCPRHRGSERQFECTRLITAEQVTDTIARVPPRAEQARENDR</sequence>